<proteinExistence type="predicted"/>
<dbReference type="PANTHER" id="PTHR37326:SF1">
    <property type="entry name" value="BLL3975 PROTEIN"/>
    <property type="match status" value="1"/>
</dbReference>
<dbReference type="GO" id="GO:0046872">
    <property type="term" value="F:metal ion binding"/>
    <property type="evidence" value="ECO:0007669"/>
    <property type="project" value="UniProtKB-KW"/>
</dbReference>
<gene>
    <name evidence="6" type="ORF">CVM73_30775</name>
</gene>
<evidence type="ECO:0000313" key="6">
    <source>
        <dbReference type="EMBL" id="PJG51471.1"/>
    </source>
</evidence>
<protein>
    <submittedName>
        <fullName evidence="6">Deacylase</fullName>
    </submittedName>
</protein>
<dbReference type="PIRSF" id="PIRSF039012">
    <property type="entry name" value="ASP"/>
    <property type="match status" value="1"/>
</dbReference>
<dbReference type="Gene3D" id="3.40.630.10">
    <property type="entry name" value="Zn peptidases"/>
    <property type="match status" value="1"/>
</dbReference>
<dbReference type="Proteomes" id="UP000231194">
    <property type="component" value="Unassembled WGS sequence"/>
</dbReference>
<name>A0A2M8R0X0_9BRAD</name>
<evidence type="ECO:0000256" key="4">
    <source>
        <dbReference type="ARBA" id="ARBA00022833"/>
    </source>
</evidence>
<organism evidence="6 7">
    <name type="scientific">Bradyrhizobium forestalis</name>
    <dbReference type="NCBI Taxonomy" id="1419263"/>
    <lineage>
        <taxon>Bacteria</taxon>
        <taxon>Pseudomonadati</taxon>
        <taxon>Pseudomonadota</taxon>
        <taxon>Alphaproteobacteria</taxon>
        <taxon>Hyphomicrobiales</taxon>
        <taxon>Nitrobacteraceae</taxon>
        <taxon>Bradyrhizobium</taxon>
    </lineage>
</organism>
<keyword evidence="7" id="KW-1185">Reference proteome</keyword>
<dbReference type="SUPFAM" id="SSF53187">
    <property type="entry name" value="Zn-dependent exopeptidases"/>
    <property type="match status" value="1"/>
</dbReference>
<keyword evidence="2" id="KW-0479">Metal-binding</keyword>
<evidence type="ECO:0000259" key="5">
    <source>
        <dbReference type="Pfam" id="PF24827"/>
    </source>
</evidence>
<dbReference type="PANTHER" id="PTHR37326">
    <property type="entry name" value="BLL3975 PROTEIN"/>
    <property type="match status" value="1"/>
</dbReference>
<evidence type="ECO:0000256" key="1">
    <source>
        <dbReference type="ARBA" id="ARBA00001947"/>
    </source>
</evidence>
<keyword evidence="4" id="KW-0862">Zinc</keyword>
<sequence length="392" mass="42021">MDKAYPTNEDDFGGVALVRRGAIFLQATRSSNVWNEAMADIPNVRLVGIDYDRQGKSHGYIGIQHSTTRSCYYWLPVPITCIRNGSGPTVLLISGVHGDEYEGQIALSKLAADLRPIDVTGRVLILPMANFPAARAGTRTSPIDGGDLNRLFPGEANGSVTQQIAAYIEHGLMAISDFVIDLHAGGSSIMHVAAAIVVAEGDALRFQQQMALAEAFGAPYSIVYASRSQPHFGRIALTASARQGAIAIGAELGGAGSVTSSSLSLTEQALVRVLHKIGVLAEISDAPPPMRTQILSSDQPDTMTWAMEAGLFEPSVTVGSEVRRGDLAGRIHIVDSPGRSSTEYRFDQDGIVTVARFMTQVERGDCLYRIAFKRNAHKDGHQYTSGVADPPR</sequence>
<dbReference type="InterPro" id="IPR053138">
    <property type="entry name" value="N-alpha-Ac-DABA_deacetylase"/>
</dbReference>
<dbReference type="GO" id="GO:0016788">
    <property type="term" value="F:hydrolase activity, acting on ester bonds"/>
    <property type="evidence" value="ECO:0007669"/>
    <property type="project" value="InterPro"/>
</dbReference>
<dbReference type="EMBL" id="PGVG01000036">
    <property type="protein sequence ID" value="PJG51471.1"/>
    <property type="molecule type" value="Genomic_DNA"/>
</dbReference>
<reference evidence="6 7" key="1">
    <citation type="submission" date="2017-11" db="EMBL/GenBank/DDBJ databases">
        <title>Bradyrhizobium forestalis sp. nov., an efficient nitrogen-fixing bacterium isolated from nodules of forest legume species in the Amazon.</title>
        <authorList>
            <person name="Costa E.M."/>
            <person name="Guimaraes A."/>
            <person name="Carvalho T.S."/>
            <person name="Rodrigues T.L."/>
            <person name="Ribeiro P.R.A."/>
            <person name="Lebbe L."/>
            <person name="Willems A."/>
            <person name="Moreira F.M.S."/>
        </authorList>
    </citation>
    <scope>NUCLEOTIDE SEQUENCE [LARGE SCALE GENOMIC DNA]</scope>
    <source>
        <strain evidence="6 7">INPA54B</strain>
    </source>
</reference>
<dbReference type="Pfam" id="PF24827">
    <property type="entry name" value="AstE_AspA_cat"/>
    <property type="match status" value="1"/>
</dbReference>
<dbReference type="AlphaFoldDB" id="A0A2M8R0X0"/>
<dbReference type="GO" id="GO:0016811">
    <property type="term" value="F:hydrolase activity, acting on carbon-nitrogen (but not peptide) bonds, in linear amides"/>
    <property type="evidence" value="ECO:0007669"/>
    <property type="project" value="InterPro"/>
</dbReference>
<evidence type="ECO:0000313" key="7">
    <source>
        <dbReference type="Proteomes" id="UP000231194"/>
    </source>
</evidence>
<dbReference type="InterPro" id="IPR055438">
    <property type="entry name" value="AstE_AspA_cat"/>
</dbReference>
<comment type="cofactor">
    <cofactor evidence="1">
        <name>Zn(2+)</name>
        <dbReference type="ChEBI" id="CHEBI:29105"/>
    </cofactor>
</comment>
<keyword evidence="3" id="KW-0378">Hydrolase</keyword>
<comment type="caution">
    <text evidence="6">The sequence shown here is derived from an EMBL/GenBank/DDBJ whole genome shotgun (WGS) entry which is preliminary data.</text>
</comment>
<feature type="domain" description="Succinylglutamate desuccinylase/Aspartoacylase catalytic" evidence="5">
    <location>
        <begin position="87"/>
        <end position="275"/>
    </location>
</feature>
<evidence type="ECO:0000256" key="3">
    <source>
        <dbReference type="ARBA" id="ARBA00022801"/>
    </source>
</evidence>
<accession>A0A2M8R0X0</accession>
<evidence type="ECO:0000256" key="2">
    <source>
        <dbReference type="ARBA" id="ARBA00022723"/>
    </source>
</evidence>
<dbReference type="InterPro" id="IPR043795">
    <property type="entry name" value="N-alpha-Ac-DABA-like"/>
</dbReference>
<dbReference type="CDD" id="cd06252">
    <property type="entry name" value="M14_ASTE_ASPA-like"/>
    <property type="match status" value="1"/>
</dbReference>